<evidence type="ECO:0000256" key="7">
    <source>
        <dbReference type="RuleBase" id="RU363058"/>
    </source>
</evidence>
<comment type="function">
    <text evidence="7">Sodium-phosphate symporter.</text>
</comment>
<dbReference type="GO" id="GO:0016020">
    <property type="term" value="C:membrane"/>
    <property type="evidence" value="ECO:0007669"/>
    <property type="project" value="UniProtKB-SubCell"/>
</dbReference>
<keyword evidence="4 7" id="KW-0812">Transmembrane</keyword>
<keyword evidence="5 7" id="KW-1133">Transmembrane helix</keyword>
<accession>A0A7S1X941</accession>
<organism evidence="10">
    <name type="scientific">Tetraselmis chuii</name>
    <dbReference type="NCBI Taxonomy" id="63592"/>
    <lineage>
        <taxon>Eukaryota</taxon>
        <taxon>Viridiplantae</taxon>
        <taxon>Chlorophyta</taxon>
        <taxon>core chlorophytes</taxon>
        <taxon>Chlorodendrophyceae</taxon>
        <taxon>Chlorodendrales</taxon>
        <taxon>Chlorodendraceae</taxon>
        <taxon>Tetraselmis</taxon>
    </lineage>
</organism>
<keyword evidence="3 7" id="KW-0592">Phosphate transport</keyword>
<evidence type="ECO:0000256" key="9">
    <source>
        <dbReference type="SAM" id="SignalP"/>
    </source>
</evidence>
<feature type="transmembrane region" description="Helical" evidence="7">
    <location>
        <begin position="34"/>
        <end position="51"/>
    </location>
</feature>
<comment type="similarity">
    <text evidence="7">Belongs to the inorganic phosphate transporter (PiT) (TC 2.A.20) family.</text>
</comment>
<dbReference type="GO" id="GO:0035435">
    <property type="term" value="P:phosphate ion transmembrane transport"/>
    <property type="evidence" value="ECO:0007669"/>
    <property type="project" value="TreeGrafter"/>
</dbReference>
<gene>
    <name evidence="10" type="ORF">TCHU04912_LOCUS18082</name>
</gene>
<name>A0A7S1X941_9CHLO</name>
<keyword evidence="6 7" id="KW-0472">Membrane</keyword>
<dbReference type="InterPro" id="IPR001204">
    <property type="entry name" value="Phos_transporter"/>
</dbReference>
<sequence>MYGMLNVLLATGTWLILASYWELPVSTTHSTVGGVIGMAVTAYGSSAVVWYEPSDSFPYMEGVAAIVLSWIISPVLSGIFSAVLFGTVRATVLRSQNSYARSWWVFPILVFVTVLVNAYFVIYKGAGSKTKDMAIGTALWISAVAAAASTLIVVIGVIPFLKKRINTQEERSAAAEAAKESGEKDPEAPTKVEEVAVIRSPMHAKWESMKQIGISLSKGATHDVHEAIDTDEDVHAIHEFSEKFDPKTEESFKYLQVFTAICDSFSHGANDVANSIGPFAAIWAIYQSEGIAKKSAVPTWILVLGGFGIVLGLATYGYKIMCAIGVKMCRITPSRGFAIELGAAIVIVVGSQLGIPLSTTHCQVGSTIGVGLLESVKKGVNWKLVGRVVVGWVMTLIVVGLTTSALFAQGIYAPSIINVNERNYLQGGIESNVDGMIAALNQTVYTSVDPSLTGILEHNAQWVRNMSNPLKYIYAQHVPVEDSITLLSNTTFTTLSTMVPLSGGDLSVVTDDGNSIFYQMS</sequence>
<feature type="transmembrane region" description="Helical" evidence="7">
    <location>
        <begin position="104"/>
        <end position="122"/>
    </location>
</feature>
<dbReference type="PANTHER" id="PTHR11101">
    <property type="entry name" value="PHOSPHATE TRANSPORTER"/>
    <property type="match status" value="1"/>
</dbReference>
<feature type="transmembrane region" description="Helical" evidence="7">
    <location>
        <begin position="297"/>
        <end position="316"/>
    </location>
</feature>
<evidence type="ECO:0000256" key="5">
    <source>
        <dbReference type="ARBA" id="ARBA00022989"/>
    </source>
</evidence>
<dbReference type="EMBL" id="HBGG01034462">
    <property type="protein sequence ID" value="CAD9215842.1"/>
    <property type="molecule type" value="Transcribed_RNA"/>
</dbReference>
<evidence type="ECO:0000313" key="10">
    <source>
        <dbReference type="EMBL" id="CAD9215842.1"/>
    </source>
</evidence>
<dbReference type="Pfam" id="PF01384">
    <property type="entry name" value="PHO4"/>
    <property type="match status" value="1"/>
</dbReference>
<dbReference type="GO" id="GO:0005315">
    <property type="term" value="F:phosphate transmembrane transporter activity"/>
    <property type="evidence" value="ECO:0007669"/>
    <property type="project" value="InterPro"/>
</dbReference>
<evidence type="ECO:0000256" key="4">
    <source>
        <dbReference type="ARBA" id="ARBA00022692"/>
    </source>
</evidence>
<keyword evidence="2 7" id="KW-0813">Transport</keyword>
<comment type="subcellular location">
    <subcellularLocation>
        <location evidence="1 7">Membrane</location>
        <topology evidence="1 7">Multi-pass membrane protein</topology>
    </subcellularLocation>
</comment>
<feature type="chain" id="PRO_5031276090" description="Phosphate transporter" evidence="9">
    <location>
        <begin position="19"/>
        <end position="521"/>
    </location>
</feature>
<reference evidence="10" key="1">
    <citation type="submission" date="2021-01" db="EMBL/GenBank/DDBJ databases">
        <authorList>
            <person name="Corre E."/>
            <person name="Pelletier E."/>
            <person name="Niang G."/>
            <person name="Scheremetjew M."/>
            <person name="Finn R."/>
            <person name="Kale V."/>
            <person name="Holt S."/>
            <person name="Cochrane G."/>
            <person name="Meng A."/>
            <person name="Brown T."/>
            <person name="Cohen L."/>
        </authorList>
    </citation>
    <scope>NUCLEOTIDE SEQUENCE</scope>
    <source>
        <strain evidence="10">PLY429</strain>
    </source>
</reference>
<evidence type="ECO:0000256" key="3">
    <source>
        <dbReference type="ARBA" id="ARBA00022592"/>
    </source>
</evidence>
<evidence type="ECO:0000256" key="1">
    <source>
        <dbReference type="ARBA" id="ARBA00004141"/>
    </source>
</evidence>
<protein>
    <recommendedName>
        <fullName evidence="7">Phosphate transporter</fullName>
    </recommendedName>
</protein>
<feature type="transmembrane region" description="Helical" evidence="7">
    <location>
        <begin position="134"/>
        <end position="161"/>
    </location>
</feature>
<evidence type="ECO:0000256" key="6">
    <source>
        <dbReference type="ARBA" id="ARBA00023136"/>
    </source>
</evidence>
<keyword evidence="9" id="KW-0732">Signal</keyword>
<evidence type="ECO:0000256" key="2">
    <source>
        <dbReference type="ARBA" id="ARBA00022448"/>
    </source>
</evidence>
<evidence type="ECO:0000256" key="8">
    <source>
        <dbReference type="SAM" id="MobiDB-lite"/>
    </source>
</evidence>
<dbReference type="PANTHER" id="PTHR11101:SF96">
    <property type="entry name" value="PHOSPHATE TRANSPORTER"/>
    <property type="match status" value="1"/>
</dbReference>
<feature type="transmembrane region" description="Helical" evidence="7">
    <location>
        <begin position="389"/>
        <end position="412"/>
    </location>
</feature>
<feature type="region of interest" description="Disordered" evidence="8">
    <location>
        <begin position="172"/>
        <end position="191"/>
    </location>
</feature>
<proteinExistence type="inferred from homology"/>
<dbReference type="AlphaFoldDB" id="A0A7S1X941"/>
<feature type="transmembrane region" description="Helical" evidence="7">
    <location>
        <begin position="63"/>
        <end position="84"/>
    </location>
</feature>
<feature type="signal peptide" evidence="9">
    <location>
        <begin position="1"/>
        <end position="18"/>
    </location>
</feature>